<keyword evidence="2" id="KW-1133">Transmembrane helix</keyword>
<dbReference type="Proteomes" id="UP001528912">
    <property type="component" value="Unassembled WGS sequence"/>
</dbReference>
<feature type="region of interest" description="Disordered" evidence="1">
    <location>
        <begin position="113"/>
        <end position="144"/>
    </location>
</feature>
<sequence>MLNNYLGAFKKYAQFNGRARRQEFWQFMLVHLVVAIVLAVLDNVLGLAPEGIPYGALTGLYMLAALIPTLALEVRRLHDTNRSGWWLLIGLIPFGGIVLIVFWAQAGHQGPNAHGADPKGAELGAPTFDGPSFGQPGPDAPPAV</sequence>
<evidence type="ECO:0000256" key="2">
    <source>
        <dbReference type="SAM" id="Phobius"/>
    </source>
</evidence>
<protein>
    <submittedName>
        <fullName evidence="3">DUF805 domain-containing protein</fullName>
    </submittedName>
</protein>
<gene>
    <name evidence="3" type="ORF">P4R38_16090</name>
</gene>
<feature type="transmembrane region" description="Helical" evidence="2">
    <location>
        <begin position="24"/>
        <end position="45"/>
    </location>
</feature>
<keyword evidence="4" id="KW-1185">Reference proteome</keyword>
<dbReference type="EMBL" id="JAROAV010000042">
    <property type="protein sequence ID" value="MDF8265767.1"/>
    <property type="molecule type" value="Genomic_DNA"/>
</dbReference>
<feature type="transmembrane region" description="Helical" evidence="2">
    <location>
        <begin position="84"/>
        <end position="104"/>
    </location>
</feature>
<keyword evidence="2" id="KW-0472">Membrane</keyword>
<accession>A0ABT6CBS1</accession>
<dbReference type="PANTHER" id="PTHR34980:SF2">
    <property type="entry name" value="INNER MEMBRANE PROTEIN YHAH-RELATED"/>
    <property type="match status" value="1"/>
</dbReference>
<comment type="caution">
    <text evidence="3">The sequence shown here is derived from an EMBL/GenBank/DDBJ whole genome shotgun (WGS) entry which is preliminary data.</text>
</comment>
<dbReference type="InterPro" id="IPR008523">
    <property type="entry name" value="DUF805"/>
</dbReference>
<dbReference type="PANTHER" id="PTHR34980">
    <property type="entry name" value="INNER MEMBRANE PROTEIN-RELATED-RELATED"/>
    <property type="match status" value="1"/>
</dbReference>
<proteinExistence type="predicted"/>
<organism evidence="3 4">
    <name type="scientific">Luteipulveratus flavus</name>
    <dbReference type="NCBI Taxonomy" id="3031728"/>
    <lineage>
        <taxon>Bacteria</taxon>
        <taxon>Bacillati</taxon>
        <taxon>Actinomycetota</taxon>
        <taxon>Actinomycetes</taxon>
        <taxon>Micrococcales</taxon>
        <taxon>Dermacoccaceae</taxon>
        <taxon>Luteipulveratus</taxon>
    </lineage>
</organism>
<feature type="transmembrane region" description="Helical" evidence="2">
    <location>
        <begin position="51"/>
        <end position="72"/>
    </location>
</feature>
<keyword evidence="2" id="KW-0812">Transmembrane</keyword>
<evidence type="ECO:0000313" key="3">
    <source>
        <dbReference type="EMBL" id="MDF8265767.1"/>
    </source>
</evidence>
<evidence type="ECO:0000313" key="4">
    <source>
        <dbReference type="Proteomes" id="UP001528912"/>
    </source>
</evidence>
<reference evidence="3 4" key="1">
    <citation type="submission" date="2023-03" db="EMBL/GenBank/DDBJ databases">
        <title>YIM 133296 draft genome.</title>
        <authorList>
            <person name="Xiong L."/>
        </authorList>
    </citation>
    <scope>NUCLEOTIDE SEQUENCE [LARGE SCALE GENOMIC DNA]</scope>
    <source>
        <strain evidence="3 4">YIM 133296</strain>
    </source>
</reference>
<dbReference type="RefSeq" id="WP_277193056.1">
    <property type="nucleotide sequence ID" value="NZ_JAROAV010000042.1"/>
</dbReference>
<name>A0ABT6CBS1_9MICO</name>
<dbReference type="Pfam" id="PF05656">
    <property type="entry name" value="DUF805"/>
    <property type="match status" value="1"/>
</dbReference>
<evidence type="ECO:0000256" key="1">
    <source>
        <dbReference type="SAM" id="MobiDB-lite"/>
    </source>
</evidence>